<accession>A0ACB9LME1</accession>
<dbReference type="Proteomes" id="UP001057402">
    <property type="component" value="Chromosome 11"/>
</dbReference>
<protein>
    <submittedName>
        <fullName evidence="1">Uncharacterized protein</fullName>
    </submittedName>
</protein>
<sequence length="430" mass="46301">MASRYASSFCFLIVLSLASAEDIDGGFTLELIHRDSPKSPFYDPLETPSQRVGKAVSRSIARLAGGLRSNAPGDPYADINGNQGEYLIKIMIGTPPVEILGSADTGSDLIWTQCKPCRSCFKQDMPMFDPSKSRTYVVVSYNSPKCKVFDNTSRSSQGLCEYHASYEDQSYSNGNIATDIISLGSTSGSSIRFSEMVFGCGYDNGGAFNTHTSGVVGLGGSNASLISQIGRRYGRIFSYCLVPFFLRSSSKINFGSTAHVAGRGTVSTPLIRRSQETFYYLTLEGISINGKKFTTSGSSHGTGEGNIIIDSGTTLTSLPHDLYKQVEPAISAAIHLPKVKDPSGSLNLCYQSSGDFKAAPNITVHFTGADVELNWYNAFVKVTEGIACLTFVPSSCDEVTYGNLAQMNFLIGYDIDGGKLSFKPADCARR</sequence>
<reference evidence="2" key="1">
    <citation type="journal article" date="2023" name="Front. Plant Sci.">
        <title>Chromosomal-level genome assembly of Melastoma candidum provides insights into trichome evolution.</title>
        <authorList>
            <person name="Zhong Y."/>
            <person name="Wu W."/>
            <person name="Sun C."/>
            <person name="Zou P."/>
            <person name="Liu Y."/>
            <person name="Dai S."/>
            <person name="Zhou R."/>
        </authorList>
    </citation>
    <scope>NUCLEOTIDE SEQUENCE [LARGE SCALE GENOMIC DNA]</scope>
</reference>
<organism evidence="1 2">
    <name type="scientific">Melastoma candidum</name>
    <dbReference type="NCBI Taxonomy" id="119954"/>
    <lineage>
        <taxon>Eukaryota</taxon>
        <taxon>Viridiplantae</taxon>
        <taxon>Streptophyta</taxon>
        <taxon>Embryophyta</taxon>
        <taxon>Tracheophyta</taxon>
        <taxon>Spermatophyta</taxon>
        <taxon>Magnoliopsida</taxon>
        <taxon>eudicotyledons</taxon>
        <taxon>Gunneridae</taxon>
        <taxon>Pentapetalae</taxon>
        <taxon>rosids</taxon>
        <taxon>malvids</taxon>
        <taxon>Myrtales</taxon>
        <taxon>Melastomataceae</taxon>
        <taxon>Melastomatoideae</taxon>
        <taxon>Melastomateae</taxon>
        <taxon>Melastoma</taxon>
    </lineage>
</organism>
<dbReference type="EMBL" id="CM042890">
    <property type="protein sequence ID" value="KAI4312541.1"/>
    <property type="molecule type" value="Genomic_DNA"/>
</dbReference>
<proteinExistence type="predicted"/>
<evidence type="ECO:0000313" key="1">
    <source>
        <dbReference type="EMBL" id="KAI4312541.1"/>
    </source>
</evidence>
<comment type="caution">
    <text evidence="1">The sequence shown here is derived from an EMBL/GenBank/DDBJ whole genome shotgun (WGS) entry which is preliminary data.</text>
</comment>
<gene>
    <name evidence="1" type="ORF">MLD38_037348</name>
</gene>
<name>A0ACB9LME1_9MYRT</name>
<keyword evidence="2" id="KW-1185">Reference proteome</keyword>
<evidence type="ECO:0000313" key="2">
    <source>
        <dbReference type="Proteomes" id="UP001057402"/>
    </source>
</evidence>